<dbReference type="PROSITE" id="PS51658">
    <property type="entry name" value="BFN"/>
    <property type="match status" value="1"/>
</dbReference>
<dbReference type="InterPro" id="IPR003729">
    <property type="entry name" value="Bi_nuclease_dom"/>
</dbReference>
<dbReference type="SUPFAM" id="SSF103256">
    <property type="entry name" value="Hypothetical protein TM0160"/>
    <property type="match status" value="1"/>
</dbReference>
<accession>A0A7X9FRF7</accession>
<dbReference type="PANTHER" id="PTHR15160:SF1">
    <property type="entry name" value="VON HIPPEL-LINDAU DISEASE TUMOR SUPPRESSOR"/>
    <property type="match status" value="1"/>
</dbReference>
<evidence type="ECO:0000259" key="2">
    <source>
        <dbReference type="PROSITE" id="PS51658"/>
    </source>
</evidence>
<organism evidence="3 4">
    <name type="scientific">SAR324 cluster bacterium</name>
    <dbReference type="NCBI Taxonomy" id="2024889"/>
    <lineage>
        <taxon>Bacteria</taxon>
        <taxon>Deltaproteobacteria</taxon>
        <taxon>SAR324 cluster</taxon>
    </lineage>
</organism>
<dbReference type="PANTHER" id="PTHR15160">
    <property type="entry name" value="VON HIPPEL-LINDAU PROTEIN"/>
    <property type="match status" value="1"/>
</dbReference>
<name>A0A7X9FRF7_9DELT</name>
<evidence type="ECO:0000256" key="1">
    <source>
        <dbReference type="SAM" id="MobiDB-lite"/>
    </source>
</evidence>
<dbReference type="GO" id="GO:0004518">
    <property type="term" value="F:nuclease activity"/>
    <property type="evidence" value="ECO:0007669"/>
    <property type="project" value="InterPro"/>
</dbReference>
<sequence>MSNPDTAIEMFVVGLVLDPNTQAPVVILKDEKGDLALPIWIGIAEATSIASAIKQVTMARPLTHDLMHDIFGELGVRVQRVVITELKDSTYYAELVLSVGEKALIFDSRPSDAIAIALRAAAPIYVLQEVLDQAKVTFSAVIGEHSHEASGEEKEGEEADSEAGDSEKDFRSLDKDKWAELLEKLNPDDFKYKM</sequence>
<evidence type="ECO:0000313" key="4">
    <source>
        <dbReference type="Proteomes" id="UP000524246"/>
    </source>
</evidence>
<dbReference type="AlphaFoldDB" id="A0A7X9FRF7"/>
<dbReference type="Pfam" id="PF02577">
    <property type="entry name" value="BFN_dom"/>
    <property type="match status" value="1"/>
</dbReference>
<comment type="caution">
    <text evidence="3">The sequence shown here is derived from an EMBL/GenBank/DDBJ whole genome shotgun (WGS) entry which is preliminary data.</text>
</comment>
<protein>
    <submittedName>
        <fullName evidence="3">Bifunctional nuclease family protein</fullName>
    </submittedName>
</protein>
<dbReference type="InterPro" id="IPR036104">
    <property type="entry name" value="BFN_sf"/>
</dbReference>
<feature type="region of interest" description="Disordered" evidence="1">
    <location>
        <begin position="146"/>
        <end position="171"/>
    </location>
</feature>
<dbReference type="Gene3D" id="3.10.690.10">
    <property type="entry name" value="Bifunctional nuclease domain"/>
    <property type="match status" value="1"/>
</dbReference>
<dbReference type="Proteomes" id="UP000524246">
    <property type="component" value="Unassembled WGS sequence"/>
</dbReference>
<gene>
    <name evidence="3" type="ORF">GYA55_07315</name>
</gene>
<reference evidence="3 4" key="1">
    <citation type="journal article" date="2020" name="Biotechnol. Biofuels">
        <title>New insights from the biogas microbiome by comprehensive genome-resolved metagenomics of nearly 1600 species originating from multiple anaerobic digesters.</title>
        <authorList>
            <person name="Campanaro S."/>
            <person name="Treu L."/>
            <person name="Rodriguez-R L.M."/>
            <person name="Kovalovszki A."/>
            <person name="Ziels R.M."/>
            <person name="Maus I."/>
            <person name="Zhu X."/>
            <person name="Kougias P.G."/>
            <person name="Basile A."/>
            <person name="Luo G."/>
            <person name="Schluter A."/>
            <person name="Konstantinidis K.T."/>
            <person name="Angelidaki I."/>
        </authorList>
    </citation>
    <scope>NUCLEOTIDE SEQUENCE [LARGE SCALE GENOMIC DNA]</scope>
    <source>
        <strain evidence="3">AS27yjCOA_65</strain>
    </source>
</reference>
<feature type="compositionally biased region" description="Acidic residues" evidence="1">
    <location>
        <begin position="154"/>
        <end position="164"/>
    </location>
</feature>
<evidence type="ECO:0000313" key="3">
    <source>
        <dbReference type="EMBL" id="NMC62963.1"/>
    </source>
</evidence>
<dbReference type="EMBL" id="JAAZON010000324">
    <property type="protein sequence ID" value="NMC62963.1"/>
    <property type="molecule type" value="Genomic_DNA"/>
</dbReference>
<proteinExistence type="predicted"/>
<feature type="domain" description="BFN" evidence="2">
    <location>
        <begin position="7"/>
        <end position="138"/>
    </location>
</feature>